<organism evidence="2 3">
    <name type="scientific">Thalassiosira oceanica</name>
    <name type="common">Marine diatom</name>
    <dbReference type="NCBI Taxonomy" id="159749"/>
    <lineage>
        <taxon>Eukaryota</taxon>
        <taxon>Sar</taxon>
        <taxon>Stramenopiles</taxon>
        <taxon>Ochrophyta</taxon>
        <taxon>Bacillariophyta</taxon>
        <taxon>Coscinodiscophyceae</taxon>
        <taxon>Thalassiosirophycidae</taxon>
        <taxon>Thalassiosirales</taxon>
        <taxon>Thalassiosiraceae</taxon>
        <taxon>Thalassiosira</taxon>
    </lineage>
</organism>
<accession>K0SAG9</accession>
<feature type="non-terminal residue" evidence="2">
    <location>
        <position position="1"/>
    </location>
</feature>
<proteinExistence type="predicted"/>
<evidence type="ECO:0000313" key="3">
    <source>
        <dbReference type="Proteomes" id="UP000266841"/>
    </source>
</evidence>
<feature type="region of interest" description="Disordered" evidence="1">
    <location>
        <begin position="1"/>
        <end position="30"/>
    </location>
</feature>
<gene>
    <name evidence="2" type="ORF">THAOC_21935</name>
</gene>
<keyword evidence="3" id="KW-1185">Reference proteome</keyword>
<sequence>THPVHGSLLQRAGAGARPSGAGDGCHEDDAALRSTYPDLLRAERREHGAGGRGLERTEHGRLQELARGGRVESGERRAERREGRGVPGGHSSRVLTLD</sequence>
<reference evidence="2 3" key="1">
    <citation type="journal article" date="2012" name="Genome Biol.">
        <title>Genome and low-iron response of an oceanic diatom adapted to chronic iron limitation.</title>
        <authorList>
            <person name="Lommer M."/>
            <person name="Specht M."/>
            <person name="Roy A.S."/>
            <person name="Kraemer L."/>
            <person name="Andreson R."/>
            <person name="Gutowska M.A."/>
            <person name="Wolf J."/>
            <person name="Bergner S.V."/>
            <person name="Schilhabel M.B."/>
            <person name="Klostermeier U.C."/>
            <person name="Beiko R.G."/>
            <person name="Rosenstiel P."/>
            <person name="Hippler M."/>
            <person name="Laroche J."/>
        </authorList>
    </citation>
    <scope>NUCLEOTIDE SEQUENCE [LARGE SCALE GENOMIC DNA]</scope>
    <source>
        <strain evidence="2 3">CCMP1005</strain>
    </source>
</reference>
<feature type="compositionally biased region" description="Basic and acidic residues" evidence="1">
    <location>
        <begin position="43"/>
        <end position="84"/>
    </location>
</feature>
<feature type="region of interest" description="Disordered" evidence="1">
    <location>
        <begin position="43"/>
        <end position="98"/>
    </location>
</feature>
<dbReference type="EMBL" id="AGNL01026543">
    <property type="protein sequence ID" value="EJK57976.1"/>
    <property type="molecule type" value="Genomic_DNA"/>
</dbReference>
<protein>
    <submittedName>
        <fullName evidence="2">Uncharacterized protein</fullName>
    </submittedName>
</protein>
<dbReference type="Proteomes" id="UP000266841">
    <property type="component" value="Unassembled WGS sequence"/>
</dbReference>
<name>K0SAG9_THAOC</name>
<comment type="caution">
    <text evidence="2">The sequence shown here is derived from an EMBL/GenBank/DDBJ whole genome shotgun (WGS) entry which is preliminary data.</text>
</comment>
<evidence type="ECO:0000256" key="1">
    <source>
        <dbReference type="SAM" id="MobiDB-lite"/>
    </source>
</evidence>
<evidence type="ECO:0000313" key="2">
    <source>
        <dbReference type="EMBL" id="EJK57976.1"/>
    </source>
</evidence>
<dbReference type="AlphaFoldDB" id="K0SAG9"/>